<evidence type="ECO:0000256" key="9">
    <source>
        <dbReference type="ARBA" id="ARBA00023180"/>
    </source>
</evidence>
<dbReference type="Pfam" id="PF00954">
    <property type="entry name" value="S_locus_glycop"/>
    <property type="match status" value="2"/>
</dbReference>
<dbReference type="InterPro" id="IPR008271">
    <property type="entry name" value="Ser/Thr_kinase_AS"/>
</dbReference>
<keyword evidence="3" id="KW-0808">Transferase</keyword>
<evidence type="ECO:0000259" key="15">
    <source>
        <dbReference type="PROSITE" id="PS50948"/>
    </source>
</evidence>
<dbReference type="GO" id="GO:0004674">
    <property type="term" value="F:protein serine/threonine kinase activity"/>
    <property type="evidence" value="ECO:0007669"/>
    <property type="project" value="UniProtKB-KW"/>
</dbReference>
<dbReference type="PROSITE" id="PS50927">
    <property type="entry name" value="BULB_LECTIN"/>
    <property type="match status" value="2"/>
</dbReference>
<dbReference type="SMART" id="SM00473">
    <property type="entry name" value="PAN_AP"/>
    <property type="match status" value="2"/>
</dbReference>
<evidence type="ECO:0000256" key="11">
    <source>
        <dbReference type="ARBA" id="ARBA00048679"/>
    </source>
</evidence>
<feature type="transmembrane region" description="Helical" evidence="12">
    <location>
        <begin position="1216"/>
        <end position="1237"/>
    </location>
</feature>
<dbReference type="CDD" id="cd00028">
    <property type="entry name" value="B_lectin"/>
    <property type="match status" value="2"/>
</dbReference>
<dbReference type="SMART" id="SM00220">
    <property type="entry name" value="S_TKc"/>
    <property type="match status" value="2"/>
</dbReference>
<keyword evidence="6 16" id="KW-0418">Kinase</keyword>
<dbReference type="PROSITE" id="PS00108">
    <property type="entry name" value="PROTEIN_KINASE_ST"/>
    <property type="match status" value="1"/>
</dbReference>
<evidence type="ECO:0000256" key="4">
    <source>
        <dbReference type="ARBA" id="ARBA00022729"/>
    </source>
</evidence>
<keyword evidence="5" id="KW-0547">Nucleotide-binding</keyword>
<proteinExistence type="predicted"/>
<dbReference type="InterPro" id="IPR003609">
    <property type="entry name" value="Pan_app"/>
</dbReference>
<comment type="catalytic activity">
    <reaction evidence="10">
        <text>L-threonyl-[protein] + ATP = O-phospho-L-threonyl-[protein] + ADP + H(+)</text>
        <dbReference type="Rhea" id="RHEA:46608"/>
        <dbReference type="Rhea" id="RHEA-COMP:11060"/>
        <dbReference type="Rhea" id="RHEA-COMP:11605"/>
        <dbReference type="ChEBI" id="CHEBI:15378"/>
        <dbReference type="ChEBI" id="CHEBI:30013"/>
        <dbReference type="ChEBI" id="CHEBI:30616"/>
        <dbReference type="ChEBI" id="CHEBI:61977"/>
        <dbReference type="ChEBI" id="CHEBI:456216"/>
        <dbReference type="EC" id="2.7.11.1"/>
    </reaction>
</comment>
<dbReference type="FunFam" id="3.30.200.20:FF:000195">
    <property type="entry name" value="G-type lectin S-receptor-like serine/threonine-protein kinase"/>
    <property type="match status" value="2"/>
</dbReference>
<evidence type="ECO:0000313" key="17">
    <source>
        <dbReference type="Proteomes" id="UP000501690"/>
    </source>
</evidence>
<keyword evidence="8" id="KW-1015">Disulfide bond</keyword>
<dbReference type="SUPFAM" id="SSF56112">
    <property type="entry name" value="Protein kinase-like (PK-like)"/>
    <property type="match status" value="2"/>
</dbReference>
<dbReference type="InterPro" id="IPR011009">
    <property type="entry name" value="Kinase-like_dom_sf"/>
</dbReference>
<dbReference type="FunFam" id="2.90.10.10:FF:000001">
    <property type="entry name" value="G-type lectin S-receptor-like serine/threonine-protein kinase"/>
    <property type="match status" value="2"/>
</dbReference>
<dbReference type="Gene3D" id="1.10.510.10">
    <property type="entry name" value="Transferase(Phosphotransferase) domain 1"/>
    <property type="match status" value="2"/>
</dbReference>
<evidence type="ECO:0000256" key="3">
    <source>
        <dbReference type="ARBA" id="ARBA00022679"/>
    </source>
</evidence>
<feature type="domain" description="Bulb-type lectin" evidence="14">
    <location>
        <begin position="21"/>
        <end position="141"/>
    </location>
</feature>
<dbReference type="SUPFAM" id="SSF51110">
    <property type="entry name" value="alpha-D-mannose-specific plant lectins"/>
    <property type="match status" value="2"/>
</dbReference>
<dbReference type="InterPro" id="IPR001245">
    <property type="entry name" value="Ser-Thr/Tyr_kinase_cat_dom"/>
</dbReference>
<dbReference type="PROSITE" id="PS50011">
    <property type="entry name" value="PROTEIN_KINASE_DOM"/>
    <property type="match status" value="2"/>
</dbReference>
<dbReference type="CDD" id="cd01098">
    <property type="entry name" value="PAN_AP_plant"/>
    <property type="match status" value="2"/>
</dbReference>
<keyword evidence="2" id="KW-0723">Serine/threonine-protein kinase</keyword>
<dbReference type="InterPro" id="IPR036426">
    <property type="entry name" value="Bulb-type_lectin_dom_sf"/>
</dbReference>
<dbReference type="SMART" id="SM00108">
    <property type="entry name" value="B_lectin"/>
    <property type="match status" value="2"/>
</dbReference>
<dbReference type="GO" id="GO:0005524">
    <property type="term" value="F:ATP binding"/>
    <property type="evidence" value="ECO:0007669"/>
    <property type="project" value="UniProtKB-KW"/>
</dbReference>
<organism evidence="16 17">
    <name type="scientific">Vigna unguiculata</name>
    <name type="common">Cowpea</name>
    <dbReference type="NCBI Taxonomy" id="3917"/>
    <lineage>
        <taxon>Eukaryota</taxon>
        <taxon>Viridiplantae</taxon>
        <taxon>Streptophyta</taxon>
        <taxon>Embryophyta</taxon>
        <taxon>Tracheophyta</taxon>
        <taxon>Spermatophyta</taxon>
        <taxon>Magnoliopsida</taxon>
        <taxon>eudicotyledons</taxon>
        <taxon>Gunneridae</taxon>
        <taxon>Pentapetalae</taxon>
        <taxon>rosids</taxon>
        <taxon>fabids</taxon>
        <taxon>Fabales</taxon>
        <taxon>Fabaceae</taxon>
        <taxon>Papilionoideae</taxon>
        <taxon>50 kb inversion clade</taxon>
        <taxon>NPAAA clade</taxon>
        <taxon>indigoferoid/millettioid clade</taxon>
        <taxon>Phaseoleae</taxon>
        <taxon>Vigna</taxon>
    </lineage>
</organism>
<reference evidence="16 17" key="1">
    <citation type="submission" date="2019-04" db="EMBL/GenBank/DDBJ databases">
        <title>An improved genome assembly and genetic linkage map for asparagus bean, Vigna unguiculata ssp. sesquipedialis.</title>
        <authorList>
            <person name="Xia Q."/>
            <person name="Zhang R."/>
            <person name="Dong Y."/>
        </authorList>
    </citation>
    <scope>NUCLEOTIDE SEQUENCE [LARGE SCALE GENOMIC DNA]</scope>
    <source>
        <tissue evidence="16">Leaf</tissue>
    </source>
</reference>
<evidence type="ECO:0000259" key="14">
    <source>
        <dbReference type="PROSITE" id="PS50927"/>
    </source>
</evidence>
<accession>A0A4D6MPP6</accession>
<evidence type="ECO:0000259" key="13">
    <source>
        <dbReference type="PROSITE" id="PS50011"/>
    </source>
</evidence>
<feature type="domain" description="Bulb-type lectin" evidence="14">
    <location>
        <begin position="809"/>
        <end position="929"/>
    </location>
</feature>
<feature type="domain" description="Apple" evidence="15">
    <location>
        <begin position="1118"/>
        <end position="1203"/>
    </location>
</feature>
<keyword evidence="4" id="KW-0732">Signal</keyword>
<evidence type="ECO:0000256" key="10">
    <source>
        <dbReference type="ARBA" id="ARBA00047899"/>
    </source>
</evidence>
<dbReference type="Gene3D" id="2.90.10.10">
    <property type="entry name" value="Bulb-type lectin domain"/>
    <property type="match status" value="2"/>
</dbReference>
<protein>
    <recommendedName>
        <fullName evidence="1">non-specific serine/threonine protein kinase</fullName>
        <ecNumber evidence="1">2.7.11.1</ecNumber>
    </recommendedName>
</protein>
<sequence>MSCIFHKLFLPSETVFIAAETSSLTQSQSLSYKQTLVSPGGIFELGFFNLGNPNKTYLGIRYKNISVQNIVWVANSAISINDSSAILKLDSSGNLVLTQNNTVVWCTSSEEKAQNPVVKLLDSGNLVIRDRNEAEADAYLWQSFDHPSNTLVPGMKLGWDLKRNFSVFLKAWKSDDDPTPGDLYWGVVLHPYPEMYMMKGPKKHWRLGPWNGLRCSGRELKTTHNRYEFVSKKEEGPKKHWRLGPWNGLRFSGRELKTTHNRYEFVSKKEEVYFRWNLNKTSKVKKFELNQTAQQLQHFVWSETSWTLSSPIPVEYCDKYGVCGANTYCTSATSSCDCLKGFKPKSPQKWNTKAQGCVLKHPFNCKNKLGDVFFFMDDLKVPDTEYTFVDETLNLKQCRAKCLNNCSCMAYTNSNISGAGSGCVMWFGDLFDIKLCSNPEMGQRLYIRFNPTELESISHKNSTIIYVTSIAATFGVILAIYFVYRRKTSDKFKENIERQLRVLDVTLFDLSSIKTATNNFSLSNKIGQGGFGPVYKGKLVDDREIAVKRLSQSSGQGMTEFMTEVNVIAKLQHRNLVKLLGCCFQGKEKLLVYEYMVNGSLDTFLFDFGMAKAFGGDQIEGNTNRVVGTYGYMAPEYAVDGQYSIKSDVFSFGILLLEIICGNKNRALCHGNQTLNLVGHAWTLWKEQNGLELIDSSIKDSCVVSEVLRCIHVSLLCVQQHPDDRPTMTSVIQMLGSEMEPVKPKEPAFFPTRISDQEESCSNVNQKTSNAELTITSVKGRMKFILFLMSCIVHKLFLPSETVFIAAETSSLTQSQSLSNRETLVSPGGIFELGFFNLGNPKKNYLGIWYKNIPVQNIVWVANSAISIKDSSAILKLNSSGNLVLTQNNTVVWCTSSAEKAQNPVAELLDSGNLVIRDENETKAETYLWQSFDHPSNTLVPGMKLGWDLKRNLNIFLKAWKSDDDPTPGDLYWGVVLHPYPEMYMMKGPKKHWRLGPWNGLDVGRPLNTIHRYEFVSNQEEVYFRWSLKETNSVTKVVLNQTAQVRQLYVWSEKSWIWSSTMPDDHCDQYGVCGSNTYCTTSASATCGCLKGFKPKSPEKWNSMEWSQGCVLTHPLSCKDKLGDSFFFMDGLKVPDTEYTFVDETIDLKQCRAKCMNNCSCMAYTNLNISGAGSGCVMWFGDLFDIKLYSNPEMGQRLYIRSSPTKSESISNKNPAIIYVTSIAATCGVMLAIYFVYRRKTSDKSKTKEDIERQLRVLDVTLFDLSSIRTATNNFSLNNKIGQGGFGPVYKGKLVDDREIAVKRLSQSSGQGITEFMTEVNVIAKLQHRNLVKLLGCCFQGKEKLLVYEYMVNGSLDTFLFDKTKGELLEWPQRLHIIFGIARGLLYLHQDSQLRIIHRDLKASNVLLDQKLNPKISDFGMAKAFGGDQIEGNTNRVVGTYGYMAPEYAVDGLYSIKSDVFSFGILLLEIICGNKNRALCHGNQTLNLVGYAWTLWKEQNALELIDSSIKSSCVVSEVLRCIHVSLLCVQQYPDDRPTMTSVIQMLGSEMKLVNPKEPGFFPTKISDQGKLSSNLKQETSNDELTITSLKGR</sequence>
<dbReference type="GO" id="GO:0048544">
    <property type="term" value="P:recognition of pollen"/>
    <property type="evidence" value="ECO:0007669"/>
    <property type="project" value="InterPro"/>
</dbReference>
<dbReference type="FunFam" id="1.10.510.10:FF:000060">
    <property type="entry name" value="G-type lectin S-receptor-like serine/threonine-protein kinase"/>
    <property type="match status" value="2"/>
</dbReference>
<dbReference type="InterPro" id="IPR000719">
    <property type="entry name" value="Prot_kinase_dom"/>
</dbReference>
<evidence type="ECO:0000256" key="5">
    <source>
        <dbReference type="ARBA" id="ARBA00022741"/>
    </source>
</evidence>
<dbReference type="EMBL" id="CP039352">
    <property type="protein sequence ID" value="QCE03363.1"/>
    <property type="molecule type" value="Genomic_DNA"/>
</dbReference>
<dbReference type="Proteomes" id="UP000501690">
    <property type="component" value="Linkage Group LG8"/>
</dbReference>
<keyword evidence="17" id="KW-1185">Reference proteome</keyword>
<name>A0A4D6MPP6_VIGUN</name>
<dbReference type="CDD" id="cd14066">
    <property type="entry name" value="STKc_IRAK"/>
    <property type="match status" value="1"/>
</dbReference>
<dbReference type="Gene3D" id="3.30.200.20">
    <property type="entry name" value="Phosphorylase Kinase, domain 1"/>
    <property type="match status" value="2"/>
</dbReference>
<feature type="domain" description="Protein kinase" evidence="13">
    <location>
        <begin position="1275"/>
        <end position="1553"/>
    </location>
</feature>
<comment type="catalytic activity">
    <reaction evidence="11">
        <text>L-seryl-[protein] + ATP = O-phospho-L-seryl-[protein] + ADP + H(+)</text>
        <dbReference type="Rhea" id="RHEA:17989"/>
        <dbReference type="Rhea" id="RHEA-COMP:9863"/>
        <dbReference type="Rhea" id="RHEA-COMP:11604"/>
        <dbReference type="ChEBI" id="CHEBI:15378"/>
        <dbReference type="ChEBI" id="CHEBI:29999"/>
        <dbReference type="ChEBI" id="CHEBI:30616"/>
        <dbReference type="ChEBI" id="CHEBI:83421"/>
        <dbReference type="ChEBI" id="CHEBI:456216"/>
        <dbReference type="EC" id="2.7.11.1"/>
    </reaction>
</comment>
<dbReference type="PANTHER" id="PTHR32444">
    <property type="entry name" value="BULB-TYPE LECTIN DOMAIN-CONTAINING PROTEIN"/>
    <property type="match status" value="1"/>
</dbReference>
<dbReference type="Pfam" id="PF01453">
    <property type="entry name" value="B_lectin"/>
    <property type="match status" value="2"/>
</dbReference>
<evidence type="ECO:0000256" key="2">
    <source>
        <dbReference type="ARBA" id="ARBA00022527"/>
    </source>
</evidence>
<dbReference type="Pfam" id="PF07714">
    <property type="entry name" value="PK_Tyr_Ser-Thr"/>
    <property type="match status" value="3"/>
</dbReference>
<evidence type="ECO:0000256" key="1">
    <source>
        <dbReference type="ARBA" id="ARBA00012513"/>
    </source>
</evidence>
<dbReference type="PANTHER" id="PTHR32444:SF234">
    <property type="entry name" value="RECEPTOR-LIKE SERINE_THREONINE-PROTEIN KINASE"/>
    <property type="match status" value="1"/>
</dbReference>
<keyword evidence="9" id="KW-0325">Glycoprotein</keyword>
<keyword evidence="16" id="KW-0675">Receptor</keyword>
<evidence type="ECO:0000313" key="16">
    <source>
        <dbReference type="EMBL" id="QCE03363.1"/>
    </source>
</evidence>
<dbReference type="Pfam" id="PF08276">
    <property type="entry name" value="PAN_2"/>
    <property type="match status" value="2"/>
</dbReference>
<feature type="domain" description="Protein kinase" evidence="13">
    <location>
        <begin position="520"/>
        <end position="749"/>
    </location>
</feature>
<evidence type="ECO:0000256" key="8">
    <source>
        <dbReference type="ARBA" id="ARBA00023157"/>
    </source>
</evidence>
<keyword evidence="12" id="KW-1133">Transmembrane helix</keyword>
<dbReference type="InterPro" id="IPR001480">
    <property type="entry name" value="Bulb-type_lectin_dom"/>
</dbReference>
<gene>
    <name evidence="16" type="ORF">DEO72_LG8g1387</name>
</gene>
<feature type="domain" description="Apple" evidence="15">
    <location>
        <begin position="365"/>
        <end position="450"/>
    </location>
</feature>
<evidence type="ECO:0000256" key="7">
    <source>
        <dbReference type="ARBA" id="ARBA00022840"/>
    </source>
</evidence>
<keyword evidence="12" id="KW-0812">Transmembrane</keyword>
<dbReference type="EC" id="2.7.11.1" evidence="1"/>
<dbReference type="PROSITE" id="PS50948">
    <property type="entry name" value="PAN"/>
    <property type="match status" value="2"/>
</dbReference>
<keyword evidence="7" id="KW-0067">ATP-binding</keyword>
<keyword evidence="12" id="KW-0472">Membrane</keyword>
<feature type="transmembrane region" description="Helical" evidence="12">
    <location>
        <begin position="464"/>
        <end position="484"/>
    </location>
</feature>
<evidence type="ECO:0000256" key="12">
    <source>
        <dbReference type="SAM" id="Phobius"/>
    </source>
</evidence>
<evidence type="ECO:0000256" key="6">
    <source>
        <dbReference type="ARBA" id="ARBA00022777"/>
    </source>
</evidence>
<dbReference type="InterPro" id="IPR000858">
    <property type="entry name" value="S_locus_glycoprot_dom"/>
</dbReference>